<dbReference type="RefSeq" id="WP_012781210.1">
    <property type="nucleotide sequence ID" value="NC_013061.1"/>
</dbReference>
<keyword evidence="3" id="KW-1185">Reference proteome</keyword>
<dbReference type="KEGG" id="phe:Phep_1046"/>
<keyword evidence="1" id="KW-0732">Signal</keyword>
<feature type="signal peptide" evidence="1">
    <location>
        <begin position="1"/>
        <end position="20"/>
    </location>
</feature>
<dbReference type="AlphaFoldDB" id="C6Y3I7"/>
<organism evidence="2 3">
    <name type="scientific">Pedobacter heparinus (strain ATCC 13125 / DSM 2366 / CIP 104194 / JCM 7457 / NBRC 12017 / NCIMB 9290 / NRRL B-14731 / HIM 762-3)</name>
    <dbReference type="NCBI Taxonomy" id="485917"/>
    <lineage>
        <taxon>Bacteria</taxon>
        <taxon>Pseudomonadati</taxon>
        <taxon>Bacteroidota</taxon>
        <taxon>Sphingobacteriia</taxon>
        <taxon>Sphingobacteriales</taxon>
        <taxon>Sphingobacteriaceae</taxon>
        <taxon>Pedobacter</taxon>
    </lineage>
</organism>
<accession>C6Y3I7</accession>
<reference evidence="2 3" key="1">
    <citation type="journal article" date="2009" name="Stand. Genomic Sci.">
        <title>Complete genome sequence of Pedobacter heparinus type strain (HIM 762-3).</title>
        <authorList>
            <person name="Han C."/>
            <person name="Spring S."/>
            <person name="Lapidus A."/>
            <person name="Del Rio T.G."/>
            <person name="Tice H."/>
            <person name="Copeland A."/>
            <person name="Cheng J.F."/>
            <person name="Lucas S."/>
            <person name="Chen F."/>
            <person name="Nolan M."/>
            <person name="Bruce D."/>
            <person name="Goodwin L."/>
            <person name="Pitluck S."/>
            <person name="Ivanova N."/>
            <person name="Mavromatis K."/>
            <person name="Mikhailova N."/>
            <person name="Pati A."/>
            <person name="Chen A."/>
            <person name="Palaniappan K."/>
            <person name="Land M."/>
            <person name="Hauser L."/>
            <person name="Chang Y.J."/>
            <person name="Jeffries C.C."/>
            <person name="Saunders E."/>
            <person name="Chertkov O."/>
            <person name="Brettin T."/>
            <person name="Goker M."/>
            <person name="Rohde M."/>
            <person name="Bristow J."/>
            <person name="Eisen J.A."/>
            <person name="Markowitz V."/>
            <person name="Hugenholtz P."/>
            <person name="Kyrpides N.C."/>
            <person name="Klenk H.P."/>
            <person name="Detter J.C."/>
        </authorList>
    </citation>
    <scope>NUCLEOTIDE SEQUENCE [LARGE SCALE GENOMIC DNA]</scope>
    <source>
        <strain evidence="3">ATCC 13125 / DSM 2366 / CIP 104194 / JCM 7457 / NBRC 12017 / NCIMB 9290 / NRRL B-14731 / HIM 762-3</strain>
    </source>
</reference>
<dbReference type="EMBL" id="CP001681">
    <property type="protein sequence ID" value="ACU03266.1"/>
    <property type="molecule type" value="Genomic_DNA"/>
</dbReference>
<dbReference type="HOGENOM" id="CLU_469974_0_0_10"/>
<protein>
    <submittedName>
        <fullName evidence="2">Uncharacterized protein</fullName>
    </submittedName>
</protein>
<gene>
    <name evidence="2" type="ordered locus">Phep_1046</name>
</gene>
<proteinExistence type="predicted"/>
<evidence type="ECO:0000313" key="2">
    <source>
        <dbReference type="EMBL" id="ACU03266.1"/>
    </source>
</evidence>
<evidence type="ECO:0000256" key="1">
    <source>
        <dbReference type="SAM" id="SignalP"/>
    </source>
</evidence>
<sequence>MKFISICIVLTGLSVATAYAQHKLPEVPAVHIKSCNIKGTYVPRDDFQKKFPDFNQDGRYVFDKADVIPSPMGLDYDGYFFLDRFDQKEFPAFFANSNNTLNGFNRIIVQFTPRESGVQFHLDRENYIYNRFDIEYPELYNLKSNSRAAYDKMNALYKSEVRKVLEKKGAVKVVFSDLANSAYDTDSLFYDDLVLDFQYVQSNTWMQAKTAAKFPSHSLYQLVVKDVSGKVLKTYGQAIFFEGEHGKMSRPKLTEHFVFATTFPVALTSLVNQFLNDETLCNEIKSANALSQKNISSNQVYANLLRLRSGYNLIKAKKAELVNISLNLGVKLIEIEGGIAGVKQANEQQNAINSLTGSDVSGAIGGLFTNMILKAGQNKNMGRINRITTMLQKRAEDLKNEENIFLSQVSQYLIHPSDLEMLLQDKNEMDTRLDAILDRTVSDKATVSNSLNETYRSLNQTFISNINTGLQFAIQNNTATAGSQASGGSNNNSAQIGGADACSKVSESEWKSSPEYKKCSSQTVVNTSQASCERAKAKLIEITLKNCRSKLPANEIKQLEQTRQQLLQRAAQMDSGAFRM</sequence>
<evidence type="ECO:0000313" key="3">
    <source>
        <dbReference type="Proteomes" id="UP000000852"/>
    </source>
</evidence>
<feature type="chain" id="PRO_5002974646" evidence="1">
    <location>
        <begin position="21"/>
        <end position="580"/>
    </location>
</feature>
<dbReference type="Proteomes" id="UP000000852">
    <property type="component" value="Chromosome"/>
</dbReference>
<name>C6Y3I7_PEDHD</name>